<comment type="caution">
    <text evidence="3">The sequence shown here is derived from an EMBL/GenBank/DDBJ whole genome shotgun (WGS) entry which is preliminary data.</text>
</comment>
<protein>
    <submittedName>
        <fullName evidence="3">Glycosyltransferase</fullName>
        <ecNumber evidence="3">2.4.-.-</ecNumber>
    </submittedName>
</protein>
<dbReference type="EMBL" id="JBHTIZ010000011">
    <property type="protein sequence ID" value="MFD0983639.1"/>
    <property type="molecule type" value="Genomic_DNA"/>
</dbReference>
<reference evidence="4" key="1">
    <citation type="journal article" date="2019" name="Int. J. Syst. Evol. Microbiol.">
        <title>The Global Catalogue of Microorganisms (GCM) 10K type strain sequencing project: providing services to taxonomists for standard genome sequencing and annotation.</title>
        <authorList>
            <consortium name="The Broad Institute Genomics Platform"/>
            <consortium name="The Broad Institute Genome Sequencing Center for Infectious Disease"/>
            <person name="Wu L."/>
            <person name="Ma J."/>
        </authorList>
    </citation>
    <scope>NUCLEOTIDE SEQUENCE [LARGE SCALE GENOMIC DNA]</scope>
    <source>
        <strain evidence="4">CECT 7649</strain>
    </source>
</reference>
<keyword evidence="1" id="KW-0472">Membrane</keyword>
<dbReference type="EC" id="2.4.-.-" evidence="3"/>
<dbReference type="SUPFAM" id="SSF53756">
    <property type="entry name" value="UDP-Glycosyltransferase/glycogen phosphorylase"/>
    <property type="match status" value="1"/>
</dbReference>
<keyword evidence="4" id="KW-1185">Reference proteome</keyword>
<feature type="transmembrane region" description="Helical" evidence="1">
    <location>
        <begin position="80"/>
        <end position="98"/>
    </location>
</feature>
<keyword evidence="1" id="KW-0812">Transmembrane</keyword>
<evidence type="ECO:0000313" key="4">
    <source>
        <dbReference type="Proteomes" id="UP001597051"/>
    </source>
</evidence>
<evidence type="ECO:0000313" key="3">
    <source>
        <dbReference type="EMBL" id="MFD0983639.1"/>
    </source>
</evidence>
<dbReference type="RefSeq" id="WP_379754215.1">
    <property type="nucleotide sequence ID" value="NZ_JBHSYB010000012.1"/>
</dbReference>
<dbReference type="Gene3D" id="3.40.50.2000">
    <property type="entry name" value="Glycogen Phosphorylase B"/>
    <property type="match status" value="1"/>
</dbReference>
<keyword evidence="3" id="KW-0808">Transferase</keyword>
<dbReference type="Proteomes" id="UP001597051">
    <property type="component" value="Unassembled WGS sequence"/>
</dbReference>
<name>A0ABW3J0N8_9FLAO</name>
<evidence type="ECO:0000256" key="1">
    <source>
        <dbReference type="SAM" id="Phobius"/>
    </source>
</evidence>
<feature type="domain" description="Glycosyl transferase family 1" evidence="2">
    <location>
        <begin position="207"/>
        <end position="363"/>
    </location>
</feature>
<keyword evidence="1" id="KW-1133">Transmembrane helix</keyword>
<evidence type="ECO:0000259" key="2">
    <source>
        <dbReference type="Pfam" id="PF00534"/>
    </source>
</evidence>
<dbReference type="InterPro" id="IPR001296">
    <property type="entry name" value="Glyco_trans_1"/>
</dbReference>
<sequence length="397" mass="46216">MQKYNRIIIAYACEDSGSEPGVGYYWTKAISTICKDEKILLITRKNNNVSAIVNNTNLFSIGIDYPSSILFTKRFLGIRLYYFLWQFLVFFHLLFNYSKYKGSIIHQLTFTPLYYPTIIFLLPFKFIWGPLGGGEFFPLSYLNALKKRDALKELLRIIIRNSIYINPLFYLGCLKSLKIICSSPESARMIPRFFKHKIEIELMVFDKDKNFVNKNPEKNIVIANRLIDWKMSHLFVEAFSEFITENNTDYKLVIIGDGPYYSKIKPFVDNIKIIHHNKFKKREDMLNILKNSSLFVSTSLHDSGAASLLEAISYGVPFLVSKSGAHVVYLDRGIGFGFDLENFNLDKEKIKNLLQKILFDDDLLKEESKKTIECYNNYFSEEAKTNRIKELILRAKK</sequence>
<gene>
    <name evidence="3" type="ORF">ACFQ0S_04020</name>
</gene>
<organism evidence="3 4">
    <name type="scientific">Flavobacterium myungsuense</name>
    <dbReference type="NCBI Taxonomy" id="651823"/>
    <lineage>
        <taxon>Bacteria</taxon>
        <taxon>Pseudomonadati</taxon>
        <taxon>Bacteroidota</taxon>
        <taxon>Flavobacteriia</taxon>
        <taxon>Flavobacteriales</taxon>
        <taxon>Flavobacteriaceae</taxon>
        <taxon>Flavobacterium</taxon>
    </lineage>
</organism>
<dbReference type="Pfam" id="PF00534">
    <property type="entry name" value="Glycos_transf_1"/>
    <property type="match status" value="1"/>
</dbReference>
<feature type="transmembrane region" description="Helical" evidence="1">
    <location>
        <begin position="118"/>
        <end position="142"/>
    </location>
</feature>
<dbReference type="GO" id="GO:0016757">
    <property type="term" value="F:glycosyltransferase activity"/>
    <property type="evidence" value="ECO:0007669"/>
    <property type="project" value="UniProtKB-KW"/>
</dbReference>
<proteinExistence type="predicted"/>
<keyword evidence="3" id="KW-0328">Glycosyltransferase</keyword>
<accession>A0ABW3J0N8</accession>
<dbReference type="PANTHER" id="PTHR12526">
    <property type="entry name" value="GLYCOSYLTRANSFERASE"/>
    <property type="match status" value="1"/>
</dbReference>